<proteinExistence type="predicted"/>
<dbReference type="Pfam" id="PF12695">
    <property type="entry name" value="Abhydrolase_5"/>
    <property type="match status" value="1"/>
</dbReference>
<dbReference type="InterPro" id="IPR029059">
    <property type="entry name" value="AB_hydrolase_5"/>
</dbReference>
<keyword evidence="3" id="KW-1185">Reference proteome</keyword>
<protein>
    <recommendedName>
        <fullName evidence="1">Alpha/beta hydrolase fold-5 domain-containing protein</fullName>
    </recommendedName>
</protein>
<evidence type="ECO:0000259" key="1">
    <source>
        <dbReference type="Pfam" id="PF12695"/>
    </source>
</evidence>
<dbReference type="SUPFAM" id="SSF53474">
    <property type="entry name" value="alpha/beta-Hydrolases"/>
    <property type="match status" value="1"/>
</dbReference>
<sequence length="249" mass="27113">MRRVKRTLLIILAVLLIIVGAGAWYLWPYDTDAVAVQAMQGDAVVKVTESKQGIVFEPAHDPVQTMGILFYPGAKVNPEGYAPMAKDLASAGYRTIIVKMPLNMAILGKDRAKAWMQQYPDQTFVIGGHSLGGAMAARYAAANPKGIRGLFFLAAYADSGAPLSKSKELPVLSIIASNDKVLDWDSYNANRSNLPENTQYMTIEGGNHAQFGDYGVQKGDGQATITPEEQRHKVVKALTDWLSEIGQKK</sequence>
<dbReference type="OrthoDB" id="9780932at2"/>
<dbReference type="Gene3D" id="3.40.50.1820">
    <property type="entry name" value="alpha/beta hydrolase"/>
    <property type="match status" value="1"/>
</dbReference>
<comment type="caution">
    <text evidence="2">The sequence shown here is derived from an EMBL/GenBank/DDBJ whole genome shotgun (WGS) entry which is preliminary data.</text>
</comment>
<accession>A0A1T2XCR0</accession>
<dbReference type="GO" id="GO:0016787">
    <property type="term" value="F:hydrolase activity"/>
    <property type="evidence" value="ECO:0007669"/>
    <property type="project" value="InterPro"/>
</dbReference>
<reference evidence="2 3" key="1">
    <citation type="submission" date="2017-01" db="EMBL/GenBank/DDBJ databases">
        <title>Genome analysis of Paenibacillus selenitrireducens ES3-24.</title>
        <authorList>
            <person name="Xu D."/>
            <person name="Yao R."/>
            <person name="Zheng S."/>
        </authorList>
    </citation>
    <scope>NUCLEOTIDE SEQUENCE [LARGE SCALE GENOMIC DNA]</scope>
    <source>
        <strain evidence="2 3">ES3-24</strain>
    </source>
</reference>
<evidence type="ECO:0000313" key="3">
    <source>
        <dbReference type="Proteomes" id="UP000190188"/>
    </source>
</evidence>
<dbReference type="Proteomes" id="UP000190188">
    <property type="component" value="Unassembled WGS sequence"/>
</dbReference>
<dbReference type="STRING" id="1324314.BVG16_14795"/>
<dbReference type="RefSeq" id="WP_078499448.1">
    <property type="nucleotide sequence ID" value="NZ_MSZX01000005.1"/>
</dbReference>
<dbReference type="InterPro" id="IPR029058">
    <property type="entry name" value="AB_hydrolase_fold"/>
</dbReference>
<evidence type="ECO:0000313" key="2">
    <source>
        <dbReference type="EMBL" id="OPA77704.1"/>
    </source>
</evidence>
<feature type="domain" description="Alpha/beta hydrolase fold-5" evidence="1">
    <location>
        <begin position="68"/>
        <end position="231"/>
    </location>
</feature>
<dbReference type="EMBL" id="MSZX01000005">
    <property type="protein sequence ID" value="OPA77704.1"/>
    <property type="molecule type" value="Genomic_DNA"/>
</dbReference>
<name>A0A1T2XCR0_9BACL</name>
<organism evidence="2 3">
    <name type="scientific">Paenibacillus selenitireducens</name>
    <dbReference type="NCBI Taxonomy" id="1324314"/>
    <lineage>
        <taxon>Bacteria</taxon>
        <taxon>Bacillati</taxon>
        <taxon>Bacillota</taxon>
        <taxon>Bacilli</taxon>
        <taxon>Bacillales</taxon>
        <taxon>Paenibacillaceae</taxon>
        <taxon>Paenibacillus</taxon>
    </lineage>
</organism>
<dbReference type="AlphaFoldDB" id="A0A1T2XCR0"/>
<gene>
    <name evidence="2" type="ORF">BVG16_14795</name>
</gene>